<protein>
    <recommendedName>
        <fullName evidence="1">F5/8 type C domain-containing protein</fullName>
    </recommendedName>
</protein>
<dbReference type="OrthoDB" id="10692654at2759"/>
<sequence length="503" mass="53907">MPIPITLTGLTKTSSSGSAGNTFDGATGTTWQTTTTGKETYSTDGTYARGVYFTIVNAARIYGHWVQVDFSTARAVDSYTVQNHTNLKYSPVDFMLVGSPDGQSWAPIDTRTGTTWSAVSTTQSFTVSAPARWRYLRVIVTRNSGGYYTEVNELTFTELTSAPANSATPPAASFNDARVAMTGVSATASGTETGGAYTPAAAVDGYLQVARGPTGYNTYWASPGQDGNELYYGGIYHGCVYTIIDGQQVYGQWLQLKLSSAVAICQYTLSNGVTPATDPVSFVLAGSNNTSYWSSIDTQTGIVYPSTLSSLTFTVSSPVRWMYLRVVITATASTVAVGCPVQIGELDLVEKLDAPVNLTSPTVAQPVYARVYCKGRPTAQSTHEVLLDSSYLFDGYTNQTGNPVSGYKTYWGSINTSKYEGYLNGGYTKGVYYTVIDGVQVYGQWIQIQLSAAKAISQYTITNVNSLTQSPTSFIMAGSDTGGTYWAAIDARSGLTWSSTFPQ</sequence>
<evidence type="ECO:0000259" key="1">
    <source>
        <dbReference type="PROSITE" id="PS50022"/>
    </source>
</evidence>
<dbReference type="Proteomes" id="UP000664859">
    <property type="component" value="Unassembled WGS sequence"/>
</dbReference>
<dbReference type="EMBL" id="JAFCMP010000293">
    <property type="protein sequence ID" value="KAG5181773.1"/>
    <property type="molecule type" value="Genomic_DNA"/>
</dbReference>
<evidence type="ECO:0000313" key="2">
    <source>
        <dbReference type="EMBL" id="KAG5181773.1"/>
    </source>
</evidence>
<feature type="domain" description="F5/8 type C" evidence="1">
    <location>
        <begin position="1"/>
        <end position="157"/>
    </location>
</feature>
<dbReference type="AlphaFoldDB" id="A0A835Z3V9"/>
<proteinExistence type="predicted"/>
<name>A0A835Z3V9_9STRA</name>
<dbReference type="Gene3D" id="2.60.120.260">
    <property type="entry name" value="Galactose-binding domain-like"/>
    <property type="match status" value="2"/>
</dbReference>
<accession>A0A835Z3V9</accession>
<gene>
    <name evidence="2" type="ORF">JKP88DRAFT_320622</name>
</gene>
<comment type="caution">
    <text evidence="2">The sequence shown here is derived from an EMBL/GenBank/DDBJ whole genome shotgun (WGS) entry which is preliminary data.</text>
</comment>
<organism evidence="2 3">
    <name type="scientific">Tribonema minus</name>
    <dbReference type="NCBI Taxonomy" id="303371"/>
    <lineage>
        <taxon>Eukaryota</taxon>
        <taxon>Sar</taxon>
        <taxon>Stramenopiles</taxon>
        <taxon>Ochrophyta</taxon>
        <taxon>PX clade</taxon>
        <taxon>Xanthophyceae</taxon>
        <taxon>Tribonematales</taxon>
        <taxon>Tribonemataceae</taxon>
        <taxon>Tribonema</taxon>
    </lineage>
</organism>
<dbReference type="PROSITE" id="PS50022">
    <property type="entry name" value="FA58C_3"/>
    <property type="match status" value="1"/>
</dbReference>
<dbReference type="InterPro" id="IPR008979">
    <property type="entry name" value="Galactose-bd-like_sf"/>
</dbReference>
<keyword evidence="3" id="KW-1185">Reference proteome</keyword>
<dbReference type="Pfam" id="PF00754">
    <property type="entry name" value="F5_F8_type_C"/>
    <property type="match status" value="1"/>
</dbReference>
<dbReference type="SUPFAM" id="SSF49785">
    <property type="entry name" value="Galactose-binding domain-like"/>
    <property type="match status" value="2"/>
</dbReference>
<evidence type="ECO:0000313" key="3">
    <source>
        <dbReference type="Proteomes" id="UP000664859"/>
    </source>
</evidence>
<reference evidence="2" key="1">
    <citation type="submission" date="2021-02" db="EMBL/GenBank/DDBJ databases">
        <title>First Annotated Genome of the Yellow-green Alga Tribonema minus.</title>
        <authorList>
            <person name="Mahan K.M."/>
        </authorList>
    </citation>
    <scope>NUCLEOTIDE SEQUENCE</scope>
    <source>
        <strain evidence="2">UTEX B ZZ1240</strain>
    </source>
</reference>
<dbReference type="InterPro" id="IPR000421">
    <property type="entry name" value="FA58C"/>
</dbReference>